<evidence type="ECO:0000256" key="5">
    <source>
        <dbReference type="ARBA" id="ARBA00022989"/>
    </source>
</evidence>
<keyword evidence="7 9" id="KW-0472">Membrane</keyword>
<feature type="transmembrane region" description="Helical" evidence="9">
    <location>
        <begin position="180"/>
        <end position="200"/>
    </location>
</feature>
<dbReference type="InterPro" id="IPR050970">
    <property type="entry name" value="Cl_channel_volt-gated"/>
</dbReference>
<dbReference type="InterPro" id="IPR014743">
    <property type="entry name" value="Cl-channel_core"/>
</dbReference>
<dbReference type="PANTHER" id="PTHR45720:SF10">
    <property type="entry name" value="CHLORIDE CHANNEL PROTEIN 2"/>
    <property type="match status" value="1"/>
</dbReference>
<dbReference type="Gene3D" id="3.10.580.10">
    <property type="entry name" value="CBS-domain"/>
    <property type="match status" value="1"/>
</dbReference>
<evidence type="ECO:0000256" key="8">
    <source>
        <dbReference type="ARBA" id="ARBA00023214"/>
    </source>
</evidence>
<feature type="transmembrane region" description="Helical" evidence="9">
    <location>
        <begin position="277"/>
        <end position="301"/>
    </location>
</feature>
<keyword evidence="3 9" id="KW-0812">Transmembrane</keyword>
<evidence type="ECO:0000313" key="11">
    <source>
        <dbReference type="Proteomes" id="UP000271162"/>
    </source>
</evidence>
<comment type="subcellular location">
    <subcellularLocation>
        <location evidence="1">Membrane</location>
        <topology evidence="1">Multi-pass membrane protein</topology>
    </subcellularLocation>
</comment>
<protein>
    <submittedName>
        <fullName evidence="12">Chloride channel protein</fullName>
    </submittedName>
</protein>
<dbReference type="AlphaFoldDB" id="A0A158QXJ5"/>
<feature type="transmembrane region" description="Helical" evidence="9">
    <location>
        <begin position="313"/>
        <end position="339"/>
    </location>
</feature>
<feature type="transmembrane region" description="Helical" evidence="9">
    <location>
        <begin position="20"/>
        <end position="40"/>
    </location>
</feature>
<feature type="transmembrane region" description="Helical" evidence="9">
    <location>
        <begin position="60"/>
        <end position="84"/>
    </location>
</feature>
<dbReference type="SUPFAM" id="SSF81340">
    <property type="entry name" value="Clc chloride channel"/>
    <property type="match status" value="1"/>
</dbReference>
<dbReference type="Proteomes" id="UP000271162">
    <property type="component" value="Unassembled WGS sequence"/>
</dbReference>
<sequence>MKTILRGVVLKEYLTVRTLISKMIALTLSLGSGLPIGRELSRFQKKTDGVFENESRATEMLAAGCAVGVACTFTAPVGGVLFSIEVTAAYFAVRNYWRGFFAATCSATLFSVLQGLRRGAGSGWSAWTDLRRFAFLSFEYGHQVGEQDVRKENKSSVSVSMQAHYQTNFSITDLFTSSELIAFGSMGFICGVFGAIFIFLHRKFVLFLRRNKYMKHFLQKYWLLYPALLSFAISSITYPLGAGKYLGGEQTFAHTLNDFFISCSWMSKFPGPCPRQFVLAIIASTLPIPSGEFLVLWYPTVTTSSGAVGTIHPGIYAVVGAAAFCGAVTHTVSVAVIVFELTGQLVLLIPVMIAVLIANAVCSYLQPSIYDSIIKIKRLPYLPNISHNSSMYHCLTAEQFMTTPVAFIGKDSTYAEVQEVIMGMSHVKAFPLVENRRTLFEYSTS</sequence>
<feature type="transmembrane region" description="Helical" evidence="9">
    <location>
        <begin position="345"/>
        <end position="365"/>
    </location>
</feature>
<dbReference type="EMBL" id="UYSL01019846">
    <property type="protein sequence ID" value="VDL70558.1"/>
    <property type="molecule type" value="Genomic_DNA"/>
</dbReference>
<dbReference type="Pfam" id="PF00654">
    <property type="entry name" value="Voltage_CLC"/>
    <property type="match status" value="1"/>
</dbReference>
<dbReference type="Gene3D" id="1.10.3080.10">
    <property type="entry name" value="Clc chloride channel"/>
    <property type="match status" value="1"/>
</dbReference>
<dbReference type="PRINTS" id="PR00762">
    <property type="entry name" value="CLCHANNEL"/>
</dbReference>
<reference evidence="10 11" key="2">
    <citation type="submission" date="2018-11" db="EMBL/GenBank/DDBJ databases">
        <authorList>
            <consortium name="Pathogen Informatics"/>
        </authorList>
    </citation>
    <scope>NUCLEOTIDE SEQUENCE [LARGE SCALE GENOMIC DNA]</scope>
</reference>
<feature type="transmembrane region" description="Helical" evidence="9">
    <location>
        <begin position="96"/>
        <end position="116"/>
    </location>
</feature>
<keyword evidence="6" id="KW-0406">Ion transport</keyword>
<reference evidence="12" key="1">
    <citation type="submission" date="2016-04" db="UniProtKB">
        <authorList>
            <consortium name="WormBaseParasite"/>
        </authorList>
    </citation>
    <scope>IDENTIFICATION</scope>
</reference>
<keyword evidence="5 9" id="KW-1133">Transmembrane helix</keyword>
<accession>A0A158QXJ5</accession>
<organism evidence="12">
    <name type="scientific">Nippostrongylus brasiliensis</name>
    <name type="common">Rat hookworm</name>
    <dbReference type="NCBI Taxonomy" id="27835"/>
    <lineage>
        <taxon>Eukaryota</taxon>
        <taxon>Metazoa</taxon>
        <taxon>Ecdysozoa</taxon>
        <taxon>Nematoda</taxon>
        <taxon>Chromadorea</taxon>
        <taxon>Rhabditida</taxon>
        <taxon>Rhabditina</taxon>
        <taxon>Rhabditomorpha</taxon>
        <taxon>Strongyloidea</taxon>
        <taxon>Heligmosomidae</taxon>
        <taxon>Nippostrongylus</taxon>
    </lineage>
</organism>
<dbReference type="WBParaSite" id="NBR_0000696801-mRNA-1">
    <property type="protein sequence ID" value="NBR_0000696801-mRNA-1"/>
    <property type="gene ID" value="NBR_0000696801"/>
</dbReference>
<keyword evidence="8" id="KW-0868">Chloride</keyword>
<dbReference type="STRING" id="27835.A0A158QXJ5"/>
<keyword evidence="11" id="KW-1185">Reference proteome</keyword>
<evidence type="ECO:0000256" key="7">
    <source>
        <dbReference type="ARBA" id="ARBA00023136"/>
    </source>
</evidence>
<dbReference type="InterPro" id="IPR046342">
    <property type="entry name" value="CBS_dom_sf"/>
</dbReference>
<feature type="transmembrane region" description="Helical" evidence="9">
    <location>
        <begin position="221"/>
        <end position="240"/>
    </location>
</feature>
<name>A0A158QXJ5_NIPBR</name>
<dbReference type="GO" id="GO:0005886">
    <property type="term" value="C:plasma membrane"/>
    <property type="evidence" value="ECO:0007669"/>
    <property type="project" value="TreeGrafter"/>
</dbReference>
<evidence type="ECO:0000313" key="10">
    <source>
        <dbReference type="EMBL" id="VDL70558.1"/>
    </source>
</evidence>
<evidence type="ECO:0000256" key="2">
    <source>
        <dbReference type="ARBA" id="ARBA00022448"/>
    </source>
</evidence>
<evidence type="ECO:0000256" key="3">
    <source>
        <dbReference type="ARBA" id="ARBA00022692"/>
    </source>
</evidence>
<dbReference type="OMA" id="AFIACMT"/>
<evidence type="ECO:0000313" key="12">
    <source>
        <dbReference type="WBParaSite" id="NBR_0000696801-mRNA-1"/>
    </source>
</evidence>
<evidence type="ECO:0000256" key="1">
    <source>
        <dbReference type="ARBA" id="ARBA00004141"/>
    </source>
</evidence>
<keyword evidence="4" id="KW-0677">Repeat</keyword>
<dbReference type="InterPro" id="IPR001807">
    <property type="entry name" value="ClC"/>
</dbReference>
<keyword evidence="2" id="KW-0813">Transport</keyword>
<evidence type="ECO:0000256" key="9">
    <source>
        <dbReference type="SAM" id="Phobius"/>
    </source>
</evidence>
<evidence type="ECO:0000256" key="4">
    <source>
        <dbReference type="ARBA" id="ARBA00022737"/>
    </source>
</evidence>
<evidence type="ECO:0000256" key="6">
    <source>
        <dbReference type="ARBA" id="ARBA00023065"/>
    </source>
</evidence>
<proteinExistence type="predicted"/>
<gene>
    <name evidence="10" type="ORF">NBR_LOCUS6969</name>
</gene>
<dbReference type="PANTHER" id="PTHR45720">
    <property type="entry name" value="CHLORIDE CHANNEL PROTEIN 2"/>
    <property type="match status" value="1"/>
</dbReference>
<dbReference type="GO" id="GO:0005247">
    <property type="term" value="F:voltage-gated chloride channel activity"/>
    <property type="evidence" value="ECO:0007669"/>
    <property type="project" value="TreeGrafter"/>
</dbReference>